<evidence type="ECO:0000313" key="1">
    <source>
        <dbReference type="EMBL" id="NEK72592.1"/>
    </source>
</evidence>
<dbReference type="RefSeq" id="WP_011348406.1">
    <property type="nucleotide sequence ID" value="NZ_CP018467.1"/>
</dbReference>
<dbReference type="OMA" id="HEYIFAN"/>
<organism evidence="1">
    <name type="scientific">Xanthomonas euvesicatoria</name>
    <dbReference type="NCBI Taxonomy" id="456327"/>
    <lineage>
        <taxon>Bacteria</taxon>
        <taxon>Pseudomonadati</taxon>
        <taxon>Pseudomonadota</taxon>
        <taxon>Gammaproteobacteria</taxon>
        <taxon>Lysobacterales</taxon>
        <taxon>Lysobacteraceae</taxon>
        <taxon>Xanthomonas</taxon>
    </lineage>
</organism>
<name>A0A6B3KK75_XANEU</name>
<accession>A0A6B3KK75</accession>
<comment type="caution">
    <text evidence="1">The sequence shown here is derived from an EMBL/GenBank/DDBJ whole genome shotgun (WGS) entry which is preliminary data.</text>
</comment>
<dbReference type="EMBL" id="JAAGYV010000034">
    <property type="protein sequence ID" value="NEK72592.1"/>
    <property type="molecule type" value="Genomic_DNA"/>
</dbReference>
<proteinExistence type="predicted"/>
<protein>
    <submittedName>
        <fullName evidence="1">Uncharacterized protein</fullName>
    </submittedName>
</protein>
<gene>
    <name evidence="1" type="ORF">G3W62_07305</name>
</gene>
<dbReference type="AlphaFoldDB" id="A0A6B3KK75"/>
<sequence>MKSARSNLGSNIQGFQREAVLQSGQTFLAAVNQSIQKTHMKDLEAKLSEQSHFGSRLRQGEPILLAGDYTSRLVGFSMNSVFESEIAHVRARAALTSDAPLFHKVVESLEGVITHAASKQGVAINLRQASTILMIVKPDNSFELWVDAAAVALNCRIKRSLAAESAVFEQDIADITHMQFPLVEIGERDGVLCLFREAWAFGLAFDFNVGGALDREQFERDLGSLYRVLRYRHIYEVMDNPATMAALRSKGWFPFAEIITSEFRQLASYVASGFDITKIEADIVEAFDDERLNWLLERWNAKPHFVAKQALLEEAIQAFKQRRPVAVIKILLTEIEGILRDAYRAKNEGKNAKVNTLLEFAREAGERSAGAPDTLLFAHAFREYMHEYIFANFDPMEQSGEAGSRHAVGHGAATQESYTMTRALQAILTLDQLAFYT</sequence>
<reference evidence="1" key="1">
    <citation type="submission" date="2019-11" db="EMBL/GenBank/DDBJ databases">
        <title>Genome-resolved metagenomics to study the prevalence of co-infection and intraspecific heterogeneity among plant pathogen metapopulations.</title>
        <authorList>
            <person name="Newberry E."/>
            <person name="Bhandari R."/>
            <person name="Kemble J."/>
            <person name="Sikora E."/>
            <person name="Potnis N."/>
        </authorList>
    </citation>
    <scope>NUCLEOTIDE SEQUENCE</scope>
    <source>
        <strain evidence="1">Xe_Pep_Tuscaloosa_18b</strain>
    </source>
</reference>